<evidence type="ECO:0000313" key="2">
    <source>
        <dbReference type="Proteomes" id="UP000631114"/>
    </source>
</evidence>
<organism evidence="1 2">
    <name type="scientific">Coptis chinensis</name>
    <dbReference type="NCBI Taxonomy" id="261450"/>
    <lineage>
        <taxon>Eukaryota</taxon>
        <taxon>Viridiplantae</taxon>
        <taxon>Streptophyta</taxon>
        <taxon>Embryophyta</taxon>
        <taxon>Tracheophyta</taxon>
        <taxon>Spermatophyta</taxon>
        <taxon>Magnoliopsida</taxon>
        <taxon>Ranunculales</taxon>
        <taxon>Ranunculaceae</taxon>
        <taxon>Coptidoideae</taxon>
        <taxon>Coptis</taxon>
    </lineage>
</organism>
<proteinExistence type="predicted"/>
<dbReference type="AlphaFoldDB" id="A0A835MDL0"/>
<name>A0A835MDL0_9MAGN</name>
<dbReference type="OrthoDB" id="6275927at2759"/>
<dbReference type="Proteomes" id="UP000631114">
    <property type="component" value="Unassembled WGS sequence"/>
</dbReference>
<keyword evidence="2" id="KW-1185">Reference proteome</keyword>
<dbReference type="EMBL" id="JADFTS010000002">
    <property type="protein sequence ID" value="KAF9619856.1"/>
    <property type="molecule type" value="Genomic_DNA"/>
</dbReference>
<protein>
    <submittedName>
        <fullName evidence="1">Uncharacterized protein</fullName>
    </submittedName>
</protein>
<feature type="non-terminal residue" evidence="1">
    <location>
        <position position="1"/>
    </location>
</feature>
<comment type="caution">
    <text evidence="1">The sequence shown here is derived from an EMBL/GenBank/DDBJ whole genome shotgun (WGS) entry which is preliminary data.</text>
</comment>
<reference evidence="1 2" key="1">
    <citation type="submission" date="2020-10" db="EMBL/GenBank/DDBJ databases">
        <title>The Coptis chinensis genome and diversification of protoberbering-type alkaloids.</title>
        <authorList>
            <person name="Wang B."/>
            <person name="Shu S."/>
            <person name="Song C."/>
            <person name="Liu Y."/>
        </authorList>
    </citation>
    <scope>NUCLEOTIDE SEQUENCE [LARGE SCALE GENOMIC DNA]</scope>
    <source>
        <strain evidence="1">HL-2020</strain>
        <tissue evidence="1">Leaf</tissue>
    </source>
</reference>
<sequence length="92" mass="9848">TLLQTPMQTLLPGTVHTPLPGTVQTLLPGSGENSMYQLPTPSDYSSGHESVTLNEVKPRMPSPYMQAPSPWMNQRPLGVDVNVGEFSGIGQG</sequence>
<gene>
    <name evidence="1" type="ORF">IFM89_009607</name>
</gene>
<accession>A0A835MDL0</accession>
<evidence type="ECO:0000313" key="1">
    <source>
        <dbReference type="EMBL" id="KAF9619856.1"/>
    </source>
</evidence>